<dbReference type="EMBL" id="MSFL01000004">
    <property type="protein sequence ID" value="PWY88955.1"/>
    <property type="molecule type" value="Genomic_DNA"/>
</dbReference>
<dbReference type="InterPro" id="IPR026893">
    <property type="entry name" value="Tyr/Ser_Pase_IphP-type"/>
</dbReference>
<dbReference type="Pfam" id="PF13350">
    <property type="entry name" value="Y_phosphatase3"/>
    <property type="match status" value="1"/>
</dbReference>
<comment type="caution">
    <text evidence="1">The sequence shown here is derived from an EMBL/GenBank/DDBJ whole genome shotgun (WGS) entry which is preliminary data.</text>
</comment>
<reference evidence="1 2" key="1">
    <citation type="submission" date="2016-12" db="EMBL/GenBank/DDBJ databases">
        <title>The genomes of Aspergillus section Nigri reveals drivers in fungal speciation.</title>
        <authorList>
            <consortium name="DOE Joint Genome Institute"/>
            <person name="Vesth T.C."/>
            <person name="Nybo J."/>
            <person name="Theobald S."/>
            <person name="Brandl J."/>
            <person name="Frisvad J.C."/>
            <person name="Nielsen K.F."/>
            <person name="Lyhne E.K."/>
            <person name="Kogle M.E."/>
            <person name="Kuo A."/>
            <person name="Riley R."/>
            <person name="Clum A."/>
            <person name="Nolan M."/>
            <person name="Lipzen A."/>
            <person name="Salamov A."/>
            <person name="Henrissat B."/>
            <person name="Wiebenga A."/>
            <person name="De Vries R.P."/>
            <person name="Grigoriev I.V."/>
            <person name="Mortensen U.H."/>
            <person name="Andersen M.R."/>
            <person name="Baker S.E."/>
        </authorList>
    </citation>
    <scope>NUCLEOTIDE SEQUENCE [LARGE SCALE GENOMIC DNA]</scope>
    <source>
        <strain evidence="1 2">CBS 117.55</strain>
    </source>
</reference>
<dbReference type="OrthoDB" id="449382at2759"/>
<dbReference type="Proteomes" id="UP000247233">
    <property type="component" value="Unassembled WGS sequence"/>
</dbReference>
<proteinExistence type="predicted"/>
<dbReference type="Gene3D" id="3.90.190.10">
    <property type="entry name" value="Protein tyrosine phosphatase superfamily"/>
    <property type="match status" value="1"/>
</dbReference>
<protein>
    <submittedName>
        <fullName evidence="1">Uncharacterized protein</fullName>
    </submittedName>
</protein>
<dbReference type="AlphaFoldDB" id="A0A317WSD0"/>
<dbReference type="SUPFAM" id="SSF52799">
    <property type="entry name" value="(Phosphotyrosine protein) phosphatases II"/>
    <property type="match status" value="1"/>
</dbReference>
<gene>
    <name evidence="1" type="ORF">BO70DRAFT_393474</name>
</gene>
<sequence length="99" mass="10852">MLILLLAGCDDDTIADEYALNDIDSTRSWGIQATQRLLLQPGLRGNVDAVENVVRAKREYMLATLERFKEAFGGVDGYLRGTVGLSKGVVGRIRGNVRV</sequence>
<evidence type="ECO:0000313" key="2">
    <source>
        <dbReference type="Proteomes" id="UP000247233"/>
    </source>
</evidence>
<dbReference type="GO" id="GO:0004721">
    <property type="term" value="F:phosphoprotein phosphatase activity"/>
    <property type="evidence" value="ECO:0007669"/>
    <property type="project" value="InterPro"/>
</dbReference>
<dbReference type="RefSeq" id="XP_025402142.1">
    <property type="nucleotide sequence ID" value="XM_025546370.1"/>
</dbReference>
<dbReference type="GeneID" id="37068607"/>
<dbReference type="VEuPathDB" id="FungiDB:BO70DRAFT_393474"/>
<evidence type="ECO:0000313" key="1">
    <source>
        <dbReference type="EMBL" id="PWY88955.1"/>
    </source>
</evidence>
<organism evidence="1 2">
    <name type="scientific">Aspergillus heteromorphus CBS 117.55</name>
    <dbReference type="NCBI Taxonomy" id="1448321"/>
    <lineage>
        <taxon>Eukaryota</taxon>
        <taxon>Fungi</taxon>
        <taxon>Dikarya</taxon>
        <taxon>Ascomycota</taxon>
        <taxon>Pezizomycotina</taxon>
        <taxon>Eurotiomycetes</taxon>
        <taxon>Eurotiomycetidae</taxon>
        <taxon>Eurotiales</taxon>
        <taxon>Aspergillaceae</taxon>
        <taxon>Aspergillus</taxon>
        <taxon>Aspergillus subgen. Circumdati</taxon>
    </lineage>
</organism>
<accession>A0A317WSD0</accession>
<keyword evidence="2" id="KW-1185">Reference proteome</keyword>
<name>A0A317WSD0_9EURO</name>
<dbReference type="InterPro" id="IPR029021">
    <property type="entry name" value="Prot-tyrosine_phosphatase-like"/>
</dbReference>